<evidence type="ECO:0000259" key="4">
    <source>
        <dbReference type="PROSITE" id="PS50835"/>
    </source>
</evidence>
<dbReference type="RefSeq" id="XP_030834699.1">
    <property type="nucleotide sequence ID" value="XM_030978839.1"/>
</dbReference>
<proteinExistence type="predicted"/>
<sequence>MAPSELILGGQAGNTDVIIHQGDVTLKPGLDVEFVCEAIGSRPHVTIAWYIDEALDETDQGTSKMNSNDARLQDTTSSFVISNPGRLHHGKLLTCQALIDGRLVRNTSIVINVEEPPDQPINILGLNDHVSSSTPQRPYCIAGSSFPVSFITWSLDEENVTDDAEVTTTVMTSGMMRVISALDYNPMIEDDGKVLRCRVGHVALAEDIIAEKAICLTDSMLSVSVKQELSTSLLLDLSGIQHSSTCTLSTCDTTEGSSPNNTPGSGCIQKDLGTMYSDVVDHVYEVRNLLASTTYEVDLRCRHRLCGESTASTRASVPTPIVLINDQGSNQQTTSDEKLWIRDLIFVIIAVIVVSAFVIVVTVSVVLRAVVKGSMRVAGAREESHVTRSPNRIEEGNEGEPKIYQEIKELRSSLVQPSDIIVSTLSSSQRRHSLGQSTRLVMRHPRPPPLPLPTHRMSVTSAVVTAPDAKDTDSENDEYVPMSPDTYSIDSEYMTMNRANTN</sequence>
<keyword evidence="3" id="KW-0812">Transmembrane</keyword>
<keyword evidence="3" id="KW-1133">Transmembrane helix</keyword>
<keyword evidence="6" id="KW-1185">Reference proteome</keyword>
<dbReference type="AlphaFoldDB" id="A0A7M7NCU7"/>
<dbReference type="KEGG" id="spu:100893122"/>
<dbReference type="PROSITE" id="PS50835">
    <property type="entry name" value="IG_LIKE"/>
    <property type="match status" value="1"/>
</dbReference>
<dbReference type="Proteomes" id="UP000007110">
    <property type="component" value="Unassembled WGS sequence"/>
</dbReference>
<dbReference type="PANTHER" id="PTHR23278:SF19">
    <property type="entry name" value="OBSCURIN"/>
    <property type="match status" value="1"/>
</dbReference>
<keyword evidence="3" id="KW-0472">Membrane</keyword>
<organism evidence="5 6">
    <name type="scientific">Strongylocentrotus purpuratus</name>
    <name type="common">Purple sea urchin</name>
    <dbReference type="NCBI Taxonomy" id="7668"/>
    <lineage>
        <taxon>Eukaryota</taxon>
        <taxon>Metazoa</taxon>
        <taxon>Echinodermata</taxon>
        <taxon>Eleutherozoa</taxon>
        <taxon>Echinozoa</taxon>
        <taxon>Echinoidea</taxon>
        <taxon>Euechinoidea</taxon>
        <taxon>Echinacea</taxon>
        <taxon>Camarodonta</taxon>
        <taxon>Echinidea</taxon>
        <taxon>Strongylocentrotidae</taxon>
        <taxon>Strongylocentrotus</taxon>
    </lineage>
</organism>
<accession>A0A7M7NCU7</accession>
<evidence type="ECO:0000256" key="3">
    <source>
        <dbReference type="SAM" id="Phobius"/>
    </source>
</evidence>
<dbReference type="InterPro" id="IPR013162">
    <property type="entry name" value="CD80_C2-set"/>
</dbReference>
<dbReference type="OrthoDB" id="10055806at2759"/>
<dbReference type="InterPro" id="IPR007110">
    <property type="entry name" value="Ig-like_dom"/>
</dbReference>
<dbReference type="EnsemblMetazoa" id="XM_030978839">
    <property type="protein sequence ID" value="XP_030834699"/>
    <property type="gene ID" value="LOC100893122"/>
</dbReference>
<keyword evidence="1" id="KW-1015">Disulfide bond</keyword>
<evidence type="ECO:0000313" key="5">
    <source>
        <dbReference type="EnsemblMetazoa" id="XP_030834699"/>
    </source>
</evidence>
<dbReference type="InterPro" id="IPR013783">
    <property type="entry name" value="Ig-like_fold"/>
</dbReference>
<dbReference type="PANTHER" id="PTHR23278">
    <property type="entry name" value="SIDESTEP PROTEIN"/>
    <property type="match status" value="1"/>
</dbReference>
<dbReference type="InterPro" id="IPR036179">
    <property type="entry name" value="Ig-like_dom_sf"/>
</dbReference>
<evidence type="ECO:0000256" key="1">
    <source>
        <dbReference type="ARBA" id="ARBA00023157"/>
    </source>
</evidence>
<reference evidence="6" key="1">
    <citation type="submission" date="2015-02" db="EMBL/GenBank/DDBJ databases">
        <title>Genome sequencing for Strongylocentrotus purpuratus.</title>
        <authorList>
            <person name="Murali S."/>
            <person name="Liu Y."/>
            <person name="Vee V."/>
            <person name="English A."/>
            <person name="Wang M."/>
            <person name="Skinner E."/>
            <person name="Han Y."/>
            <person name="Muzny D.M."/>
            <person name="Worley K.C."/>
            <person name="Gibbs R.A."/>
        </authorList>
    </citation>
    <scope>NUCLEOTIDE SEQUENCE</scope>
</reference>
<evidence type="ECO:0000256" key="2">
    <source>
        <dbReference type="SAM" id="MobiDB-lite"/>
    </source>
</evidence>
<reference evidence="5" key="2">
    <citation type="submission" date="2021-01" db="UniProtKB">
        <authorList>
            <consortium name="EnsemblMetazoa"/>
        </authorList>
    </citation>
    <scope>IDENTIFICATION</scope>
</reference>
<dbReference type="Pfam" id="PF08205">
    <property type="entry name" value="C2-set_2"/>
    <property type="match status" value="1"/>
</dbReference>
<name>A0A7M7NCU7_STRPU</name>
<feature type="domain" description="Ig-like" evidence="4">
    <location>
        <begin position="3"/>
        <end position="97"/>
    </location>
</feature>
<dbReference type="GeneID" id="100893122"/>
<dbReference type="Gene3D" id="2.60.40.10">
    <property type="entry name" value="Immunoglobulins"/>
    <property type="match status" value="2"/>
</dbReference>
<evidence type="ECO:0000313" key="6">
    <source>
        <dbReference type="Proteomes" id="UP000007110"/>
    </source>
</evidence>
<protein>
    <recommendedName>
        <fullName evidence="4">Ig-like domain-containing protein</fullName>
    </recommendedName>
</protein>
<dbReference type="InParanoid" id="A0A7M7NCU7"/>
<dbReference type="SUPFAM" id="SSF48726">
    <property type="entry name" value="Immunoglobulin"/>
    <property type="match status" value="2"/>
</dbReference>
<feature type="transmembrane region" description="Helical" evidence="3">
    <location>
        <begin position="344"/>
        <end position="371"/>
    </location>
</feature>
<feature type="region of interest" description="Disordered" evidence="2">
    <location>
        <begin position="433"/>
        <end position="486"/>
    </location>
</feature>